<proteinExistence type="predicted"/>
<dbReference type="OrthoDB" id="3688193at2"/>
<evidence type="ECO:0000313" key="2">
    <source>
        <dbReference type="Proteomes" id="UP000199515"/>
    </source>
</evidence>
<accession>A0A1H3QCX9</accession>
<gene>
    <name evidence="1" type="ORF">SAMN05421504_109243</name>
</gene>
<dbReference type="EMBL" id="FNON01000009">
    <property type="protein sequence ID" value="SDZ10991.1"/>
    <property type="molecule type" value="Genomic_DNA"/>
</dbReference>
<organism evidence="1 2">
    <name type="scientific">Amycolatopsis xylanica</name>
    <dbReference type="NCBI Taxonomy" id="589385"/>
    <lineage>
        <taxon>Bacteria</taxon>
        <taxon>Bacillati</taxon>
        <taxon>Actinomycetota</taxon>
        <taxon>Actinomycetes</taxon>
        <taxon>Pseudonocardiales</taxon>
        <taxon>Pseudonocardiaceae</taxon>
        <taxon>Amycolatopsis</taxon>
    </lineage>
</organism>
<dbReference type="Proteomes" id="UP000199515">
    <property type="component" value="Unassembled WGS sequence"/>
</dbReference>
<dbReference type="RefSeq" id="WP_091296563.1">
    <property type="nucleotide sequence ID" value="NZ_FNON01000009.1"/>
</dbReference>
<evidence type="ECO:0000313" key="1">
    <source>
        <dbReference type="EMBL" id="SDZ10991.1"/>
    </source>
</evidence>
<keyword evidence="2" id="KW-1185">Reference proteome</keyword>
<sequence length="146" mass="14946">MHDQSYYVHLESLNDFVRELENQIHAMAKPNDFLLTLGDHPLLFGEFGEAGSLADAHKAAVLEMQGLLDQVKGAIGFATDVTTTVADGYEQADQSVAGDLHTSGHDGVVTQVTGAVTNVVGGTVNAVTGVVGGLLGGGTSSGGTHG</sequence>
<dbReference type="STRING" id="589385.SAMN05421504_109243"/>
<reference evidence="1 2" key="1">
    <citation type="submission" date="2016-10" db="EMBL/GenBank/DDBJ databases">
        <authorList>
            <person name="de Groot N.N."/>
        </authorList>
    </citation>
    <scope>NUCLEOTIDE SEQUENCE [LARGE SCALE GENOMIC DNA]</scope>
    <source>
        <strain evidence="1 2">CPCC 202699</strain>
    </source>
</reference>
<protein>
    <submittedName>
        <fullName evidence="1">Uncharacterized protein</fullName>
    </submittedName>
</protein>
<dbReference type="AlphaFoldDB" id="A0A1H3QCX9"/>
<name>A0A1H3QCX9_9PSEU</name>